<evidence type="ECO:0000313" key="2">
    <source>
        <dbReference type="EMBL" id="MFD2910355.1"/>
    </source>
</evidence>
<sequence length="484" mass="54762">MEKFKRLLIAGVAVSALAACSADDEQQSETTEDGKTILKVAYKDDGPSNDQAVKYYETLSEKLAEDKDLDVQFELVEVAQGDYAEKLSLLLNSGEIPDLIYFQGGDQQIANQDLLEDLRPYIEESENLKDILQPHNELRLNNYPYLLWVKPIDYKVPVVRGDIMNSLPSSEALLADPTIDNYKAFFEDLVQEGNAEYAVTVAGDISELDYIFENAFGINQSWLETDDGYVFSKVSEKEKEKLAFYKELYEEGLLDNQYLTKQWDTKEDAFYDGKAGLIVGTNGKVIDFYNSRVKEVNGEEAELVVLPPAKGEYQGFGASDITKESRGLAISATSPNKDLVFEVLDYLASPEGQELDRLGFEGEHHEVANDQIELTDAYYSDWYSRYWEPVNAEFSMPISEETPMLSEPANESMQLANEYFAEDNAFILPQEFVSQWDAMENLYREYSADIITGKLPIEAFDDFVDEWYAAGGTELTELANEKIE</sequence>
<feature type="signal peptide" evidence="1">
    <location>
        <begin position="1"/>
        <end position="18"/>
    </location>
</feature>
<keyword evidence="1" id="KW-0732">Signal</keyword>
<dbReference type="PANTHER" id="PTHR43649:SF12">
    <property type="entry name" value="DIACETYLCHITOBIOSE BINDING PROTEIN DASA"/>
    <property type="match status" value="1"/>
</dbReference>
<keyword evidence="3" id="KW-1185">Reference proteome</keyword>
<reference evidence="3" key="1">
    <citation type="journal article" date="2019" name="Int. J. Syst. Evol. Microbiol.">
        <title>The Global Catalogue of Microorganisms (GCM) 10K type strain sequencing project: providing services to taxonomists for standard genome sequencing and annotation.</title>
        <authorList>
            <consortium name="The Broad Institute Genomics Platform"/>
            <consortium name="The Broad Institute Genome Sequencing Center for Infectious Disease"/>
            <person name="Wu L."/>
            <person name="Ma J."/>
        </authorList>
    </citation>
    <scope>NUCLEOTIDE SEQUENCE [LARGE SCALE GENOMIC DNA]</scope>
    <source>
        <strain evidence="3">KCTC 13528</strain>
    </source>
</reference>
<name>A0ABW5ZDL5_9BACL</name>
<comment type="caution">
    <text evidence="2">The sequence shown here is derived from an EMBL/GenBank/DDBJ whole genome shotgun (WGS) entry which is preliminary data.</text>
</comment>
<organism evidence="2 3">
    <name type="scientific">Jeotgalibacillus terrae</name>
    <dbReference type="NCBI Taxonomy" id="587735"/>
    <lineage>
        <taxon>Bacteria</taxon>
        <taxon>Bacillati</taxon>
        <taxon>Bacillota</taxon>
        <taxon>Bacilli</taxon>
        <taxon>Bacillales</taxon>
        <taxon>Caryophanaceae</taxon>
        <taxon>Jeotgalibacillus</taxon>
    </lineage>
</organism>
<dbReference type="Pfam" id="PF13416">
    <property type="entry name" value="SBP_bac_8"/>
    <property type="match status" value="1"/>
</dbReference>
<proteinExistence type="predicted"/>
<dbReference type="PROSITE" id="PS51257">
    <property type="entry name" value="PROKAR_LIPOPROTEIN"/>
    <property type="match status" value="1"/>
</dbReference>
<dbReference type="InterPro" id="IPR006059">
    <property type="entry name" value="SBP"/>
</dbReference>
<evidence type="ECO:0000256" key="1">
    <source>
        <dbReference type="SAM" id="SignalP"/>
    </source>
</evidence>
<dbReference type="PANTHER" id="PTHR43649">
    <property type="entry name" value="ARABINOSE-BINDING PROTEIN-RELATED"/>
    <property type="match status" value="1"/>
</dbReference>
<gene>
    <name evidence="2" type="ORF">ACFS5P_00550</name>
</gene>
<dbReference type="Proteomes" id="UP001597561">
    <property type="component" value="Unassembled WGS sequence"/>
</dbReference>
<protein>
    <submittedName>
        <fullName evidence="2">Extracellular solute-binding protein</fullName>
    </submittedName>
</protein>
<dbReference type="EMBL" id="JBHUPG010000001">
    <property type="protein sequence ID" value="MFD2910355.1"/>
    <property type="molecule type" value="Genomic_DNA"/>
</dbReference>
<dbReference type="Gene3D" id="3.40.190.10">
    <property type="entry name" value="Periplasmic binding protein-like II"/>
    <property type="match status" value="2"/>
</dbReference>
<feature type="chain" id="PRO_5047031018" evidence="1">
    <location>
        <begin position="19"/>
        <end position="484"/>
    </location>
</feature>
<dbReference type="SUPFAM" id="SSF53850">
    <property type="entry name" value="Periplasmic binding protein-like II"/>
    <property type="match status" value="1"/>
</dbReference>
<dbReference type="RefSeq" id="WP_204728092.1">
    <property type="nucleotide sequence ID" value="NZ_JAFBDK010000002.1"/>
</dbReference>
<evidence type="ECO:0000313" key="3">
    <source>
        <dbReference type="Proteomes" id="UP001597561"/>
    </source>
</evidence>
<accession>A0ABW5ZDL5</accession>
<dbReference type="InterPro" id="IPR050490">
    <property type="entry name" value="Bact_solute-bd_prot1"/>
</dbReference>